<dbReference type="Pfam" id="PF12838">
    <property type="entry name" value="Fer4_7"/>
    <property type="match status" value="1"/>
</dbReference>
<evidence type="ECO:0000313" key="7">
    <source>
        <dbReference type="EMBL" id="SER42098.1"/>
    </source>
</evidence>
<feature type="domain" description="4Fe-4S ferredoxin-type" evidence="6">
    <location>
        <begin position="36"/>
        <end position="66"/>
    </location>
</feature>
<keyword evidence="4" id="KW-0408">Iron</keyword>
<evidence type="ECO:0000256" key="3">
    <source>
        <dbReference type="ARBA" id="ARBA00022723"/>
    </source>
</evidence>
<dbReference type="AlphaFoldDB" id="A0A1H9P1N1"/>
<dbReference type="PROSITE" id="PS51379">
    <property type="entry name" value="4FE4S_FER_2"/>
    <property type="match status" value="3"/>
</dbReference>
<keyword evidence="8" id="KW-1185">Reference proteome</keyword>
<keyword evidence="5" id="KW-0411">Iron-sulfur</keyword>
<dbReference type="EMBL" id="FOGT01000001">
    <property type="protein sequence ID" value="SER42098.1"/>
    <property type="molecule type" value="Genomic_DNA"/>
</dbReference>
<dbReference type="GO" id="GO:0046872">
    <property type="term" value="F:metal ion binding"/>
    <property type="evidence" value="ECO:0007669"/>
    <property type="project" value="UniProtKB-KW"/>
</dbReference>
<dbReference type="InterPro" id="IPR017900">
    <property type="entry name" value="4Fe4S_Fe_S_CS"/>
</dbReference>
<dbReference type="SUPFAM" id="SSF54862">
    <property type="entry name" value="4Fe-4S ferredoxins"/>
    <property type="match status" value="1"/>
</dbReference>
<dbReference type="GO" id="GO:0051539">
    <property type="term" value="F:4 iron, 4 sulfur cluster binding"/>
    <property type="evidence" value="ECO:0007669"/>
    <property type="project" value="UniProtKB-KW"/>
</dbReference>
<dbReference type="InterPro" id="IPR017896">
    <property type="entry name" value="4Fe4S_Fe-S-bd"/>
</dbReference>
<dbReference type="InterPro" id="IPR050157">
    <property type="entry name" value="PSI_iron-sulfur_center"/>
</dbReference>
<dbReference type="STRING" id="1601833.SAMN05518684_101107"/>
<dbReference type="PROSITE" id="PS00198">
    <property type="entry name" value="4FE4S_FER_1"/>
    <property type="match status" value="1"/>
</dbReference>
<dbReference type="PANTHER" id="PTHR24960:SF85">
    <property type="entry name" value="POLYFERREDOXIN PROTEIN VHUB"/>
    <property type="match status" value="1"/>
</dbReference>
<protein>
    <submittedName>
        <fullName evidence="7">Ferredoxin-type protein NapG</fullName>
    </submittedName>
</protein>
<dbReference type="PANTHER" id="PTHR24960">
    <property type="entry name" value="PHOTOSYSTEM I IRON-SULFUR CENTER-RELATED"/>
    <property type="match status" value="1"/>
</dbReference>
<keyword evidence="2" id="KW-0004">4Fe-4S</keyword>
<proteinExistence type="predicted"/>
<comment type="function">
    <text evidence="1">Ferredoxins are iron-sulfur proteins that transfer electrons in a wide variety of metabolic reactions.</text>
</comment>
<feature type="domain" description="4Fe-4S ferredoxin-type" evidence="6">
    <location>
        <begin position="144"/>
        <end position="173"/>
    </location>
</feature>
<evidence type="ECO:0000256" key="1">
    <source>
        <dbReference type="ARBA" id="ARBA00003532"/>
    </source>
</evidence>
<dbReference type="Proteomes" id="UP000198571">
    <property type="component" value="Unassembled WGS sequence"/>
</dbReference>
<evidence type="ECO:0000313" key="8">
    <source>
        <dbReference type="Proteomes" id="UP000198571"/>
    </source>
</evidence>
<evidence type="ECO:0000256" key="5">
    <source>
        <dbReference type="ARBA" id="ARBA00023014"/>
    </source>
</evidence>
<dbReference type="Gene3D" id="3.30.70.3270">
    <property type="match status" value="1"/>
</dbReference>
<organism evidence="7 8">
    <name type="scientific">Salipaludibacillus aurantiacus</name>
    <dbReference type="NCBI Taxonomy" id="1601833"/>
    <lineage>
        <taxon>Bacteria</taxon>
        <taxon>Bacillati</taxon>
        <taxon>Bacillota</taxon>
        <taxon>Bacilli</taxon>
        <taxon>Bacillales</taxon>
        <taxon>Bacillaceae</taxon>
    </lineage>
</organism>
<dbReference type="Gene3D" id="3.30.70.20">
    <property type="match status" value="1"/>
</dbReference>
<evidence type="ECO:0000256" key="4">
    <source>
        <dbReference type="ARBA" id="ARBA00023004"/>
    </source>
</evidence>
<evidence type="ECO:0000259" key="6">
    <source>
        <dbReference type="PROSITE" id="PS51379"/>
    </source>
</evidence>
<name>A0A1H9P1N1_9BACI</name>
<accession>A0A1H9P1N1</accession>
<evidence type="ECO:0000256" key="2">
    <source>
        <dbReference type="ARBA" id="ARBA00022485"/>
    </source>
</evidence>
<sequence length="174" mass="19319">MNRRDFIKVNMKSSFRFLAEFVNSAYEEDSTIIRPPGAEWSFLSACTRCGKCKDVCPQSIIKLFNEKGGTAYAFTPYIDLTVNPCTMCGKCTEVCPTDALTGENGQELAKVTFHSHHCLTYEGVLCDSCIRKCPEKALSLDKTGRLELNQELCNGCAVCHHACIQSVSPFSFHP</sequence>
<keyword evidence="3" id="KW-0479">Metal-binding</keyword>
<feature type="domain" description="4Fe-4S ferredoxin-type" evidence="6">
    <location>
        <begin position="74"/>
        <end position="105"/>
    </location>
</feature>
<gene>
    <name evidence="7" type="ORF">SAMN05518684_101107</name>
</gene>
<reference evidence="8" key="1">
    <citation type="submission" date="2016-10" db="EMBL/GenBank/DDBJ databases">
        <authorList>
            <person name="Varghese N."/>
            <person name="Submissions S."/>
        </authorList>
    </citation>
    <scope>NUCLEOTIDE SEQUENCE [LARGE SCALE GENOMIC DNA]</scope>
    <source>
        <strain evidence="8">S9</strain>
    </source>
</reference>